<keyword evidence="3" id="KW-1185">Reference proteome</keyword>
<comment type="caution">
    <text evidence="2">The sequence shown here is derived from an EMBL/GenBank/DDBJ whole genome shotgun (WGS) entry which is preliminary data.</text>
</comment>
<dbReference type="EMBL" id="JBHTOF010000030">
    <property type="protein sequence ID" value="MFD1465329.1"/>
    <property type="molecule type" value="Genomic_DNA"/>
</dbReference>
<organism evidence="2 3">
    <name type="scientific">Lapidilactobacillus mulanensis</name>
    <dbReference type="NCBI Taxonomy" id="2485999"/>
    <lineage>
        <taxon>Bacteria</taxon>
        <taxon>Bacillati</taxon>
        <taxon>Bacillota</taxon>
        <taxon>Bacilli</taxon>
        <taxon>Lactobacillales</taxon>
        <taxon>Lactobacillaceae</taxon>
        <taxon>Lapidilactobacillus</taxon>
    </lineage>
</organism>
<sequence>MILTNPFVEVVNQMNGIPKKYEPKSTPELRQKYQERQVALYITMQDVLTKVTQLLGDGEKIVNFLPMTNEDNTAAATDGIMGMYAPQTDESKEYIKAQDSLRGNRLMVFTNQRIIFFIVVEFIDDQSQYFSYEYDQMPAIKFKKHQMKAPKKGDIVINQDQQTWYTLDFETKDGHVFQEFLTADNGKVFKQNLLTIPAMSQIRITNHATRNNRFDLIFGNILTGFTAYNVLAALILLLMLISLLTALLGGA</sequence>
<evidence type="ECO:0000313" key="3">
    <source>
        <dbReference type="Proteomes" id="UP001597244"/>
    </source>
</evidence>
<keyword evidence="1" id="KW-0812">Transmembrane</keyword>
<evidence type="ECO:0000313" key="2">
    <source>
        <dbReference type="EMBL" id="MFD1465329.1"/>
    </source>
</evidence>
<protein>
    <submittedName>
        <fullName evidence="2">Uncharacterized protein</fullName>
    </submittedName>
</protein>
<gene>
    <name evidence="2" type="ORF">ACFQ4L_04385</name>
</gene>
<evidence type="ECO:0000256" key="1">
    <source>
        <dbReference type="SAM" id="Phobius"/>
    </source>
</evidence>
<name>A0ABW4DMR5_9LACO</name>
<proteinExistence type="predicted"/>
<reference evidence="3" key="1">
    <citation type="journal article" date="2019" name="Int. J. Syst. Evol. Microbiol.">
        <title>The Global Catalogue of Microorganisms (GCM) 10K type strain sequencing project: providing services to taxonomists for standard genome sequencing and annotation.</title>
        <authorList>
            <consortium name="The Broad Institute Genomics Platform"/>
            <consortium name="The Broad Institute Genome Sequencing Center for Infectious Disease"/>
            <person name="Wu L."/>
            <person name="Ma J."/>
        </authorList>
    </citation>
    <scope>NUCLEOTIDE SEQUENCE [LARGE SCALE GENOMIC DNA]</scope>
    <source>
        <strain evidence="3">CCM 8951</strain>
    </source>
</reference>
<accession>A0ABW4DMR5</accession>
<dbReference type="Proteomes" id="UP001597244">
    <property type="component" value="Unassembled WGS sequence"/>
</dbReference>
<feature type="transmembrane region" description="Helical" evidence="1">
    <location>
        <begin position="227"/>
        <end position="248"/>
    </location>
</feature>
<dbReference type="RefSeq" id="WP_125578261.1">
    <property type="nucleotide sequence ID" value="NZ_JBHTOF010000030.1"/>
</dbReference>
<keyword evidence="1" id="KW-0472">Membrane</keyword>
<keyword evidence="1" id="KW-1133">Transmembrane helix</keyword>